<dbReference type="InterPro" id="IPR003458">
    <property type="entry name" value="Phage_T4_Gp38_tail_assem"/>
</dbReference>
<dbReference type="PANTHER" id="PTHR34413:SF2">
    <property type="entry name" value="PROPHAGE TAIL FIBER ASSEMBLY PROTEIN HOMOLOG TFAE-RELATED"/>
    <property type="match status" value="1"/>
</dbReference>
<keyword evidence="2" id="KW-1185">Reference proteome</keyword>
<dbReference type="EMBL" id="JARDVI010000003">
    <property type="protein sequence ID" value="MDY0418070.1"/>
    <property type="molecule type" value="Genomic_DNA"/>
</dbReference>
<dbReference type="InterPro" id="IPR051220">
    <property type="entry name" value="TFA_Chaperone"/>
</dbReference>
<dbReference type="Pfam" id="PF02413">
    <property type="entry name" value="Caudo_TAP"/>
    <property type="match status" value="1"/>
</dbReference>
<sequence>MSYIYSPENGAFYNDDLEADYRSAQTWPDNYVSVLDEDYVSLMEGQADGKIIIPDKNGYPVLAEPPAPTYEEHVSQATMQKNALMKTASDIITPLEDAAELGIATDEEAASLLGWKRYRVMLNRVDVSAAPDIQWPALPA</sequence>
<dbReference type="RefSeq" id="WP_320386380.1">
    <property type="nucleotide sequence ID" value="NZ_JARDVI010000003.1"/>
</dbReference>
<reference evidence="1 2" key="1">
    <citation type="submission" date="2023-02" db="EMBL/GenBank/DDBJ databases">
        <title>The draft genomes of Enterobacter strains.</title>
        <authorList>
            <person name="He Y."/>
            <person name="Feng Y."/>
            <person name="Zong Z."/>
        </authorList>
    </citation>
    <scope>NUCLEOTIDE SEQUENCE [LARGE SCALE GENOMIC DNA]</scope>
    <source>
        <strain evidence="1 2">170198</strain>
    </source>
</reference>
<protein>
    <submittedName>
        <fullName evidence="1">Tail fiber assembly protein</fullName>
    </submittedName>
</protein>
<dbReference type="PANTHER" id="PTHR34413">
    <property type="entry name" value="PROPHAGE TAIL FIBER ASSEMBLY PROTEIN HOMOLOG TFAE-RELATED-RELATED"/>
    <property type="match status" value="1"/>
</dbReference>
<gene>
    <name evidence="1" type="ORF">PYW49_10380</name>
</gene>
<evidence type="ECO:0000313" key="1">
    <source>
        <dbReference type="EMBL" id="MDY0418070.1"/>
    </source>
</evidence>
<name>A0ABU5D291_9ENTR</name>
<dbReference type="Proteomes" id="UP001270266">
    <property type="component" value="Unassembled WGS sequence"/>
</dbReference>
<accession>A0ABU5D291</accession>
<proteinExistence type="predicted"/>
<evidence type="ECO:0000313" key="2">
    <source>
        <dbReference type="Proteomes" id="UP001270266"/>
    </source>
</evidence>
<organism evidence="1 2">
    <name type="scientific">Enterobacter chinensis</name>
    <dbReference type="NCBI Taxonomy" id="3030997"/>
    <lineage>
        <taxon>Bacteria</taxon>
        <taxon>Pseudomonadati</taxon>
        <taxon>Pseudomonadota</taxon>
        <taxon>Gammaproteobacteria</taxon>
        <taxon>Enterobacterales</taxon>
        <taxon>Enterobacteriaceae</taxon>
        <taxon>Enterobacter</taxon>
    </lineage>
</organism>
<comment type="caution">
    <text evidence="1">The sequence shown here is derived from an EMBL/GenBank/DDBJ whole genome shotgun (WGS) entry which is preliminary data.</text>
</comment>